<evidence type="ECO:0000313" key="15">
    <source>
        <dbReference type="Proteomes" id="UP000007875"/>
    </source>
</evidence>
<keyword evidence="15" id="KW-1185">Reference proteome</keyword>
<feature type="compositionally biased region" description="Polar residues" evidence="12">
    <location>
        <begin position="1"/>
        <end position="10"/>
    </location>
</feature>
<dbReference type="InterPro" id="IPR017970">
    <property type="entry name" value="Homeobox_CS"/>
</dbReference>
<dbReference type="Proteomes" id="UP000007875">
    <property type="component" value="Unassembled WGS sequence"/>
</dbReference>
<evidence type="ECO:0000256" key="8">
    <source>
        <dbReference type="ARBA" id="ARBA00023163"/>
    </source>
</evidence>
<dbReference type="PANTHER" id="PTHR10390">
    <property type="entry name" value="HOMEOBOX PROTEIN SIX"/>
    <property type="match status" value="1"/>
</dbReference>
<evidence type="ECO:0000259" key="13">
    <source>
        <dbReference type="PROSITE" id="PS50071"/>
    </source>
</evidence>
<dbReference type="GeneTree" id="ENSGT00940000167410"/>
<evidence type="ECO:0000256" key="6">
    <source>
        <dbReference type="ARBA" id="ARBA00023125"/>
    </source>
</evidence>
<dbReference type="AlphaFoldDB" id="H2YB77"/>
<dbReference type="CDD" id="cd00086">
    <property type="entry name" value="homeodomain"/>
    <property type="match status" value="1"/>
</dbReference>
<dbReference type="STRING" id="51511.ENSCSAVP00000002575"/>
<reference evidence="15" key="1">
    <citation type="submission" date="2003-08" db="EMBL/GenBank/DDBJ databases">
        <authorList>
            <person name="Birren B."/>
            <person name="Nusbaum C."/>
            <person name="Abebe A."/>
            <person name="Abouelleil A."/>
            <person name="Adekoya E."/>
            <person name="Ait-zahra M."/>
            <person name="Allen N."/>
            <person name="Allen T."/>
            <person name="An P."/>
            <person name="Anderson M."/>
            <person name="Anderson S."/>
            <person name="Arachchi H."/>
            <person name="Armbruster J."/>
            <person name="Bachantsang P."/>
            <person name="Baldwin J."/>
            <person name="Barry A."/>
            <person name="Bayul T."/>
            <person name="Blitshsteyn B."/>
            <person name="Bloom T."/>
            <person name="Blye J."/>
            <person name="Boguslavskiy L."/>
            <person name="Borowsky M."/>
            <person name="Boukhgalter B."/>
            <person name="Brunache A."/>
            <person name="Butler J."/>
            <person name="Calixte N."/>
            <person name="Calvo S."/>
            <person name="Camarata J."/>
            <person name="Campo K."/>
            <person name="Chang J."/>
            <person name="Cheshatsang Y."/>
            <person name="Citroen M."/>
            <person name="Collymore A."/>
            <person name="Considine T."/>
            <person name="Cook A."/>
            <person name="Cooke P."/>
            <person name="Corum B."/>
            <person name="Cuomo C."/>
            <person name="David R."/>
            <person name="Dawoe T."/>
            <person name="Degray S."/>
            <person name="Dodge S."/>
            <person name="Dooley K."/>
            <person name="Dorje P."/>
            <person name="Dorjee K."/>
            <person name="Dorris L."/>
            <person name="Duffey N."/>
            <person name="Dupes A."/>
            <person name="Elkins T."/>
            <person name="Engels R."/>
            <person name="Erickson J."/>
            <person name="Farina A."/>
            <person name="Faro S."/>
            <person name="Ferreira P."/>
            <person name="Fischer H."/>
            <person name="Fitzgerald M."/>
            <person name="Foley K."/>
            <person name="Gage D."/>
            <person name="Galagan J."/>
            <person name="Gearin G."/>
            <person name="Gnerre S."/>
            <person name="Gnirke A."/>
            <person name="Goyette A."/>
            <person name="Graham J."/>
            <person name="Grandbois E."/>
            <person name="Gyaltsen K."/>
            <person name="Hafez N."/>
            <person name="Hagopian D."/>
            <person name="Hagos B."/>
            <person name="Hall J."/>
            <person name="Hatcher B."/>
            <person name="Heller A."/>
            <person name="Higgins H."/>
            <person name="Honan T."/>
            <person name="Horn A."/>
            <person name="Houde N."/>
            <person name="Hughes L."/>
            <person name="Hulme W."/>
            <person name="Husby E."/>
            <person name="Iliev I."/>
            <person name="Jaffe D."/>
            <person name="Jones C."/>
            <person name="Kamal M."/>
            <person name="Kamat A."/>
            <person name="Kamvysselis M."/>
            <person name="Karlsson E."/>
            <person name="Kells C."/>
            <person name="Kieu A."/>
            <person name="Kisner P."/>
            <person name="Kodira C."/>
            <person name="Kulbokas E."/>
            <person name="Labutti K."/>
            <person name="Lama D."/>
            <person name="Landers T."/>
            <person name="Leger J."/>
            <person name="Levine S."/>
            <person name="Lewis D."/>
            <person name="Lewis T."/>
            <person name="Lindblad-toh K."/>
            <person name="Liu X."/>
            <person name="Lokyitsang T."/>
            <person name="Lokyitsang Y."/>
            <person name="Lucien O."/>
            <person name="Lui A."/>
            <person name="Ma L.J."/>
            <person name="Mabbitt R."/>
            <person name="Macdonald J."/>
            <person name="Maclean C."/>
            <person name="Major J."/>
            <person name="Manning J."/>
            <person name="Marabella R."/>
            <person name="Maru K."/>
            <person name="Matthews C."/>
            <person name="Mauceli E."/>
            <person name="Mccarthy M."/>
            <person name="Mcdonough S."/>
            <person name="Mcghee T."/>
            <person name="Meldrim J."/>
            <person name="Meneus L."/>
            <person name="Mesirov J."/>
            <person name="Mihalev A."/>
            <person name="Mihova T."/>
            <person name="Mikkelsen T."/>
            <person name="Mlenga V."/>
            <person name="Moru K."/>
            <person name="Mozes J."/>
            <person name="Mulrain L."/>
            <person name="Munson G."/>
            <person name="Naylor J."/>
            <person name="Newes C."/>
            <person name="Nguyen C."/>
            <person name="Nguyen N."/>
            <person name="Nguyen T."/>
            <person name="Nicol R."/>
            <person name="Nielsen C."/>
            <person name="Nizzari M."/>
            <person name="Norbu C."/>
            <person name="Norbu N."/>
            <person name="O'donnell P."/>
            <person name="Okoawo O."/>
            <person name="O'leary S."/>
            <person name="Omotosho B."/>
            <person name="O'neill K."/>
            <person name="Osman S."/>
            <person name="Parker S."/>
            <person name="Perrin D."/>
            <person name="Phunkhang P."/>
            <person name="Piqani B."/>
            <person name="Purcell S."/>
            <person name="Rachupka T."/>
            <person name="Ramasamy U."/>
            <person name="Rameau R."/>
            <person name="Ray V."/>
            <person name="Raymond C."/>
            <person name="Retta R."/>
            <person name="Richardson S."/>
            <person name="Rise C."/>
            <person name="Rodriguez J."/>
            <person name="Rogers J."/>
            <person name="Rogov P."/>
            <person name="Rutman M."/>
            <person name="Schupbach R."/>
            <person name="Seaman C."/>
            <person name="Settipalli S."/>
            <person name="Sharpe T."/>
            <person name="Sheridan J."/>
            <person name="Sherpa N."/>
            <person name="Shi J."/>
            <person name="Smirnov S."/>
            <person name="Smith C."/>
            <person name="Sougnez C."/>
            <person name="Spencer B."/>
            <person name="Stalker J."/>
            <person name="Stange-thomann N."/>
            <person name="Stavropoulos S."/>
            <person name="Stetson K."/>
            <person name="Stone C."/>
            <person name="Stone S."/>
            <person name="Stubbs M."/>
            <person name="Talamas J."/>
            <person name="Tchuinga P."/>
            <person name="Tenzing P."/>
            <person name="Tesfaye S."/>
            <person name="Theodore J."/>
            <person name="Thoulutsang Y."/>
            <person name="Topham K."/>
            <person name="Towey S."/>
            <person name="Tsamla T."/>
            <person name="Tsomo N."/>
            <person name="Vallee D."/>
            <person name="Vassiliev H."/>
            <person name="Venkataraman V."/>
            <person name="Vinson J."/>
            <person name="Vo A."/>
            <person name="Wade C."/>
            <person name="Wang S."/>
            <person name="Wangchuk T."/>
            <person name="Wangdi T."/>
            <person name="Whittaker C."/>
            <person name="Wilkinson J."/>
            <person name="Wu Y."/>
            <person name="Wyman D."/>
            <person name="Yadav S."/>
            <person name="Yang S."/>
            <person name="Yang X."/>
            <person name="Yeager S."/>
            <person name="Yee E."/>
            <person name="Young G."/>
            <person name="Zainoun J."/>
            <person name="Zembeck L."/>
            <person name="Zimmer A."/>
            <person name="Zody M."/>
            <person name="Lander E."/>
        </authorList>
    </citation>
    <scope>NUCLEOTIDE SEQUENCE [LARGE SCALE GENOMIC DNA]</scope>
</reference>
<evidence type="ECO:0000256" key="4">
    <source>
        <dbReference type="ARBA" id="ARBA00022473"/>
    </source>
</evidence>
<evidence type="ECO:0000256" key="1">
    <source>
        <dbReference type="ARBA" id="ARBA00004123"/>
    </source>
</evidence>
<proteinExistence type="inferred from homology"/>
<evidence type="ECO:0000256" key="11">
    <source>
        <dbReference type="RuleBase" id="RU000682"/>
    </source>
</evidence>
<feature type="DNA-binding region" description="Homeobox" evidence="10">
    <location>
        <begin position="231"/>
        <end position="281"/>
    </location>
</feature>
<dbReference type="GO" id="GO:0000981">
    <property type="term" value="F:DNA-binding transcription factor activity, RNA polymerase II-specific"/>
    <property type="evidence" value="ECO:0007669"/>
    <property type="project" value="InterPro"/>
</dbReference>
<evidence type="ECO:0000256" key="10">
    <source>
        <dbReference type="PROSITE-ProRule" id="PRU00108"/>
    </source>
</evidence>
<keyword evidence="8" id="KW-0804">Transcription</keyword>
<organism evidence="14 15">
    <name type="scientific">Ciona savignyi</name>
    <name type="common">Pacific transparent sea squirt</name>
    <dbReference type="NCBI Taxonomy" id="51511"/>
    <lineage>
        <taxon>Eukaryota</taxon>
        <taxon>Metazoa</taxon>
        <taxon>Chordata</taxon>
        <taxon>Tunicata</taxon>
        <taxon>Ascidiacea</taxon>
        <taxon>Phlebobranchia</taxon>
        <taxon>Cionidae</taxon>
        <taxon>Ciona</taxon>
    </lineage>
</organism>
<evidence type="ECO:0000256" key="2">
    <source>
        <dbReference type="ARBA" id="ARBA00004496"/>
    </source>
</evidence>
<dbReference type="Ensembl" id="ENSCSAVT00000002616.1">
    <property type="protein sequence ID" value="ENSCSAVP00000002575.1"/>
    <property type="gene ID" value="ENSCSAVG00000001518.1"/>
</dbReference>
<dbReference type="FunFam" id="1.10.10.60:FF:000085">
    <property type="entry name" value="SIX homeobox 5"/>
    <property type="match status" value="1"/>
</dbReference>
<dbReference type="PROSITE" id="PS50071">
    <property type="entry name" value="HOMEOBOX_2"/>
    <property type="match status" value="1"/>
</dbReference>
<keyword evidence="9 10" id="KW-0539">Nucleus</keyword>
<accession>H2YB77</accession>
<dbReference type="GO" id="GO:0005667">
    <property type="term" value="C:transcription regulator complex"/>
    <property type="evidence" value="ECO:0007669"/>
    <property type="project" value="TreeGrafter"/>
</dbReference>
<keyword evidence="4" id="KW-0217">Developmental protein</keyword>
<feature type="region of interest" description="Disordered" evidence="12">
    <location>
        <begin position="272"/>
        <end position="305"/>
    </location>
</feature>
<evidence type="ECO:0000256" key="5">
    <source>
        <dbReference type="ARBA" id="ARBA00023015"/>
    </source>
</evidence>
<keyword evidence="7 10" id="KW-0371">Homeobox</keyword>
<reference evidence="14" key="3">
    <citation type="submission" date="2025-09" db="UniProtKB">
        <authorList>
            <consortium name="Ensembl"/>
        </authorList>
    </citation>
    <scope>IDENTIFICATION</scope>
</reference>
<dbReference type="GO" id="GO:0000978">
    <property type="term" value="F:RNA polymerase II cis-regulatory region sequence-specific DNA binding"/>
    <property type="evidence" value="ECO:0007669"/>
    <property type="project" value="TreeGrafter"/>
</dbReference>
<dbReference type="InParanoid" id="H2YB77"/>
<dbReference type="GO" id="GO:0005737">
    <property type="term" value="C:cytoplasm"/>
    <property type="evidence" value="ECO:0007669"/>
    <property type="project" value="UniProtKB-SubCell"/>
</dbReference>
<feature type="region of interest" description="Disordered" evidence="12">
    <location>
        <begin position="1"/>
        <end position="20"/>
    </location>
</feature>
<dbReference type="OMA" id="DQVSCIC"/>
<evidence type="ECO:0000313" key="14">
    <source>
        <dbReference type="Ensembl" id="ENSCSAVP00000002575.1"/>
    </source>
</evidence>
<dbReference type="InterPro" id="IPR009057">
    <property type="entry name" value="Homeodomain-like_sf"/>
</dbReference>
<dbReference type="Pfam" id="PF00046">
    <property type="entry name" value="Homeodomain"/>
    <property type="match status" value="1"/>
</dbReference>
<keyword evidence="5" id="KW-0805">Transcription regulation</keyword>
<evidence type="ECO:0000256" key="3">
    <source>
        <dbReference type="ARBA" id="ARBA00008161"/>
    </source>
</evidence>
<dbReference type="PROSITE" id="PS00027">
    <property type="entry name" value="HOMEOBOX_1"/>
    <property type="match status" value="1"/>
</dbReference>
<protein>
    <recommendedName>
        <fullName evidence="13">Homeobox domain-containing protein</fullName>
    </recommendedName>
</protein>
<dbReference type="GO" id="GO:0005634">
    <property type="term" value="C:nucleus"/>
    <property type="evidence" value="ECO:0007669"/>
    <property type="project" value="UniProtKB-SubCell"/>
</dbReference>
<evidence type="ECO:0000256" key="12">
    <source>
        <dbReference type="SAM" id="MobiDB-lite"/>
    </source>
</evidence>
<comment type="subcellular location">
    <subcellularLocation>
        <location evidence="2">Cytoplasm</location>
    </subcellularLocation>
    <subcellularLocation>
        <location evidence="1 10 11">Nucleus</location>
    </subcellularLocation>
</comment>
<dbReference type="SUPFAM" id="SSF46689">
    <property type="entry name" value="Homeodomain-like"/>
    <property type="match status" value="1"/>
</dbReference>
<dbReference type="SMART" id="SM00389">
    <property type="entry name" value="HOX"/>
    <property type="match status" value="1"/>
</dbReference>
<name>H2YB77_CIOSA</name>
<dbReference type="InterPro" id="IPR031701">
    <property type="entry name" value="SIX1_SD"/>
</dbReference>
<keyword evidence="6 10" id="KW-0238">DNA-binding</keyword>
<evidence type="ECO:0000256" key="9">
    <source>
        <dbReference type="ARBA" id="ARBA00023242"/>
    </source>
</evidence>
<dbReference type="PANTHER" id="PTHR10390:SF44">
    <property type="entry name" value="SIX HOMEOBOX 4"/>
    <property type="match status" value="1"/>
</dbReference>
<evidence type="ECO:0000256" key="7">
    <source>
        <dbReference type="ARBA" id="ARBA00023155"/>
    </source>
</evidence>
<dbReference type="Pfam" id="PF16878">
    <property type="entry name" value="SIX1_SD"/>
    <property type="match status" value="1"/>
</dbReference>
<dbReference type="Gene3D" id="1.10.10.60">
    <property type="entry name" value="Homeodomain-like"/>
    <property type="match status" value="1"/>
</dbReference>
<comment type="similarity">
    <text evidence="3">Belongs to the SIX/Sine oculis homeobox family.</text>
</comment>
<dbReference type="eggNOG" id="KOG0775">
    <property type="taxonomic scope" value="Eukaryota"/>
</dbReference>
<feature type="domain" description="Homeobox" evidence="13">
    <location>
        <begin position="229"/>
        <end position="280"/>
    </location>
</feature>
<dbReference type="InterPro" id="IPR001356">
    <property type="entry name" value="HD"/>
</dbReference>
<dbReference type="HOGENOM" id="CLU_036081_0_0_1"/>
<reference evidence="14" key="2">
    <citation type="submission" date="2025-08" db="UniProtKB">
        <authorList>
            <consortium name="Ensembl"/>
        </authorList>
    </citation>
    <scope>IDENTIFICATION</scope>
</reference>
<sequence length="526" mass="59292">MTTLAKSSMPGNRAQPSEFDFSMTSSQGLSCEMYGGGSPTVNHNPMNSQCSESESVASEVAASVRNPLFSRNMSNNNSLLMMDNYHNQISTKSRTTCSGSDSGSFMFTLDQVSCICQDLLQRRKIDSLATFLLTLPKHLLYGSNENVLKGRALVAFKQRKFTELYKLLESHTFSPSNHKLLQNLWYSGHYAEAEKSRGRPLGAVDKYRIRRKYSLPRTIWDGEEMVYCFKEKSRMALKECYKKNKYPTPDDKRHLAEDTGLSILQVSNWFKNRRQRDRSPQNKKQTWEPPPNKKFGNSSQCDQVSPYDSRLNHQDCFDPDQRNYDLGKFHLAQGRSNSLDFPFLDCSPQERINSPSKTDHPNTLSNVDFYNREKDSFGNFVKLSPASDETSFEPLNENLPEIIPCDNPKVVLTPPTQTLWVPLSSASPKPQPKPLRMGSFTPFGPNTQSFCGNLENSLADVMDTHSQHRFGSEGSCNITGNVVTAQCPYNMYNDSINNNNTSGSMYAALSSIRALYPPTSATTSDR</sequence>